<feature type="region of interest" description="Disordered" evidence="1">
    <location>
        <begin position="1"/>
        <end position="138"/>
    </location>
</feature>
<feature type="compositionally biased region" description="Basic and acidic residues" evidence="1">
    <location>
        <begin position="41"/>
        <end position="64"/>
    </location>
</feature>
<evidence type="ECO:0000313" key="3">
    <source>
        <dbReference type="Proteomes" id="UP000008744"/>
    </source>
</evidence>
<dbReference type="EMBL" id="CH479207">
    <property type="protein sequence ID" value="EDW30958.1"/>
    <property type="molecule type" value="Genomic_DNA"/>
</dbReference>
<reference evidence="2 3" key="1">
    <citation type="journal article" date="2007" name="Nature">
        <title>Evolution of genes and genomes on the Drosophila phylogeny.</title>
        <authorList>
            <consortium name="Drosophila 12 Genomes Consortium"/>
            <person name="Clark A.G."/>
            <person name="Eisen M.B."/>
            <person name="Smith D.R."/>
            <person name="Bergman C.M."/>
            <person name="Oliver B."/>
            <person name="Markow T.A."/>
            <person name="Kaufman T.C."/>
            <person name="Kellis M."/>
            <person name="Gelbart W."/>
            <person name="Iyer V.N."/>
            <person name="Pollard D.A."/>
            <person name="Sackton T.B."/>
            <person name="Larracuente A.M."/>
            <person name="Singh N.D."/>
            <person name="Abad J.P."/>
            <person name="Abt D.N."/>
            <person name="Adryan B."/>
            <person name="Aguade M."/>
            <person name="Akashi H."/>
            <person name="Anderson W.W."/>
            <person name="Aquadro C.F."/>
            <person name="Ardell D.H."/>
            <person name="Arguello R."/>
            <person name="Artieri C.G."/>
            <person name="Barbash D.A."/>
            <person name="Barker D."/>
            <person name="Barsanti P."/>
            <person name="Batterham P."/>
            <person name="Batzoglou S."/>
            <person name="Begun D."/>
            <person name="Bhutkar A."/>
            <person name="Blanco E."/>
            <person name="Bosak S.A."/>
            <person name="Bradley R.K."/>
            <person name="Brand A.D."/>
            <person name="Brent M.R."/>
            <person name="Brooks A.N."/>
            <person name="Brown R.H."/>
            <person name="Butlin R.K."/>
            <person name="Caggese C."/>
            <person name="Calvi B.R."/>
            <person name="Bernardo de Carvalho A."/>
            <person name="Caspi A."/>
            <person name="Castrezana S."/>
            <person name="Celniker S.E."/>
            <person name="Chang J.L."/>
            <person name="Chapple C."/>
            <person name="Chatterji S."/>
            <person name="Chinwalla A."/>
            <person name="Civetta A."/>
            <person name="Clifton S.W."/>
            <person name="Comeron J.M."/>
            <person name="Costello J.C."/>
            <person name="Coyne J.A."/>
            <person name="Daub J."/>
            <person name="David R.G."/>
            <person name="Delcher A.L."/>
            <person name="Delehaunty K."/>
            <person name="Do C.B."/>
            <person name="Ebling H."/>
            <person name="Edwards K."/>
            <person name="Eickbush T."/>
            <person name="Evans J.D."/>
            <person name="Filipski A."/>
            <person name="Findeiss S."/>
            <person name="Freyhult E."/>
            <person name="Fulton L."/>
            <person name="Fulton R."/>
            <person name="Garcia A.C."/>
            <person name="Gardiner A."/>
            <person name="Garfield D.A."/>
            <person name="Garvin B.E."/>
            <person name="Gibson G."/>
            <person name="Gilbert D."/>
            <person name="Gnerre S."/>
            <person name="Godfrey J."/>
            <person name="Good R."/>
            <person name="Gotea V."/>
            <person name="Gravely B."/>
            <person name="Greenberg A.J."/>
            <person name="Griffiths-Jones S."/>
            <person name="Gross S."/>
            <person name="Guigo R."/>
            <person name="Gustafson E.A."/>
            <person name="Haerty W."/>
            <person name="Hahn M.W."/>
            <person name="Halligan D.L."/>
            <person name="Halpern A.L."/>
            <person name="Halter G.M."/>
            <person name="Han M.V."/>
            <person name="Heger A."/>
            <person name="Hillier L."/>
            <person name="Hinrichs A.S."/>
            <person name="Holmes I."/>
            <person name="Hoskins R.A."/>
            <person name="Hubisz M.J."/>
            <person name="Hultmark D."/>
            <person name="Huntley M.A."/>
            <person name="Jaffe D.B."/>
            <person name="Jagadeeshan S."/>
            <person name="Jeck W.R."/>
            <person name="Johnson J."/>
            <person name="Jones C.D."/>
            <person name="Jordan W.C."/>
            <person name="Karpen G.H."/>
            <person name="Kataoka E."/>
            <person name="Keightley P.D."/>
            <person name="Kheradpour P."/>
            <person name="Kirkness E.F."/>
            <person name="Koerich L.B."/>
            <person name="Kristiansen K."/>
            <person name="Kudrna D."/>
            <person name="Kulathinal R.J."/>
            <person name="Kumar S."/>
            <person name="Kwok R."/>
            <person name="Lander E."/>
            <person name="Langley C.H."/>
            <person name="Lapoint R."/>
            <person name="Lazzaro B.P."/>
            <person name="Lee S.J."/>
            <person name="Levesque L."/>
            <person name="Li R."/>
            <person name="Lin C.F."/>
            <person name="Lin M.F."/>
            <person name="Lindblad-Toh K."/>
            <person name="Llopart A."/>
            <person name="Long M."/>
            <person name="Low L."/>
            <person name="Lozovsky E."/>
            <person name="Lu J."/>
            <person name="Luo M."/>
            <person name="Machado C.A."/>
            <person name="Makalowski W."/>
            <person name="Marzo M."/>
            <person name="Matsuda M."/>
            <person name="Matzkin L."/>
            <person name="McAllister B."/>
            <person name="McBride C.S."/>
            <person name="McKernan B."/>
            <person name="McKernan K."/>
            <person name="Mendez-Lago M."/>
            <person name="Minx P."/>
            <person name="Mollenhauer M.U."/>
            <person name="Montooth K."/>
            <person name="Mount S.M."/>
            <person name="Mu X."/>
            <person name="Myers E."/>
            <person name="Negre B."/>
            <person name="Newfeld S."/>
            <person name="Nielsen R."/>
            <person name="Noor M.A."/>
            <person name="O'Grady P."/>
            <person name="Pachter L."/>
            <person name="Papaceit M."/>
            <person name="Parisi M.J."/>
            <person name="Parisi M."/>
            <person name="Parts L."/>
            <person name="Pedersen J.S."/>
            <person name="Pesole G."/>
            <person name="Phillippy A.M."/>
            <person name="Ponting C.P."/>
            <person name="Pop M."/>
            <person name="Porcelli D."/>
            <person name="Powell J.R."/>
            <person name="Prohaska S."/>
            <person name="Pruitt K."/>
            <person name="Puig M."/>
            <person name="Quesneville H."/>
            <person name="Ram K.R."/>
            <person name="Rand D."/>
            <person name="Rasmussen M.D."/>
            <person name="Reed L.K."/>
            <person name="Reenan R."/>
            <person name="Reily A."/>
            <person name="Remington K.A."/>
            <person name="Rieger T.T."/>
            <person name="Ritchie M.G."/>
            <person name="Robin C."/>
            <person name="Rogers Y.H."/>
            <person name="Rohde C."/>
            <person name="Rozas J."/>
            <person name="Rubenfield M.J."/>
            <person name="Ruiz A."/>
            <person name="Russo S."/>
            <person name="Salzberg S.L."/>
            <person name="Sanchez-Gracia A."/>
            <person name="Saranga D.J."/>
            <person name="Sato H."/>
            <person name="Schaeffer S.W."/>
            <person name="Schatz M.C."/>
            <person name="Schlenke T."/>
            <person name="Schwartz R."/>
            <person name="Segarra C."/>
            <person name="Singh R.S."/>
            <person name="Sirot L."/>
            <person name="Sirota M."/>
            <person name="Sisneros N.B."/>
            <person name="Smith C.D."/>
            <person name="Smith T.F."/>
            <person name="Spieth J."/>
            <person name="Stage D.E."/>
            <person name="Stark A."/>
            <person name="Stephan W."/>
            <person name="Strausberg R.L."/>
            <person name="Strempel S."/>
            <person name="Sturgill D."/>
            <person name="Sutton G."/>
            <person name="Sutton G.G."/>
            <person name="Tao W."/>
            <person name="Teichmann S."/>
            <person name="Tobari Y.N."/>
            <person name="Tomimura Y."/>
            <person name="Tsolas J.M."/>
            <person name="Valente V.L."/>
            <person name="Venter E."/>
            <person name="Venter J.C."/>
            <person name="Vicario S."/>
            <person name="Vieira F.G."/>
            <person name="Vilella A.J."/>
            <person name="Villasante A."/>
            <person name="Walenz B."/>
            <person name="Wang J."/>
            <person name="Wasserman M."/>
            <person name="Watts T."/>
            <person name="Wilson D."/>
            <person name="Wilson R.K."/>
            <person name="Wing R.A."/>
            <person name="Wolfner M.F."/>
            <person name="Wong A."/>
            <person name="Wong G.K."/>
            <person name="Wu C.I."/>
            <person name="Wu G."/>
            <person name="Yamamoto D."/>
            <person name="Yang H.P."/>
            <person name="Yang S.P."/>
            <person name="Yorke J.A."/>
            <person name="Yoshida K."/>
            <person name="Zdobnov E."/>
            <person name="Zhang P."/>
            <person name="Zhang Y."/>
            <person name="Zimin A.V."/>
            <person name="Baldwin J."/>
            <person name="Abdouelleil A."/>
            <person name="Abdulkadir J."/>
            <person name="Abebe A."/>
            <person name="Abera B."/>
            <person name="Abreu J."/>
            <person name="Acer S.C."/>
            <person name="Aftuck L."/>
            <person name="Alexander A."/>
            <person name="An P."/>
            <person name="Anderson E."/>
            <person name="Anderson S."/>
            <person name="Arachi H."/>
            <person name="Azer M."/>
            <person name="Bachantsang P."/>
            <person name="Barry A."/>
            <person name="Bayul T."/>
            <person name="Berlin A."/>
            <person name="Bessette D."/>
            <person name="Bloom T."/>
            <person name="Blye J."/>
            <person name="Boguslavskiy L."/>
            <person name="Bonnet C."/>
            <person name="Boukhgalter B."/>
            <person name="Bourzgui I."/>
            <person name="Brown A."/>
            <person name="Cahill P."/>
            <person name="Channer S."/>
            <person name="Cheshatsang Y."/>
            <person name="Chuda L."/>
            <person name="Citroen M."/>
            <person name="Collymore A."/>
            <person name="Cooke P."/>
            <person name="Costello M."/>
            <person name="D'Aco K."/>
            <person name="Daza R."/>
            <person name="De Haan G."/>
            <person name="DeGray S."/>
            <person name="DeMaso C."/>
            <person name="Dhargay N."/>
            <person name="Dooley K."/>
            <person name="Dooley E."/>
            <person name="Doricent M."/>
            <person name="Dorje P."/>
            <person name="Dorjee K."/>
            <person name="Dupes A."/>
            <person name="Elong R."/>
            <person name="Falk J."/>
            <person name="Farina A."/>
            <person name="Faro S."/>
            <person name="Ferguson D."/>
            <person name="Fisher S."/>
            <person name="Foley C.D."/>
            <person name="Franke A."/>
            <person name="Friedrich D."/>
            <person name="Gadbois L."/>
            <person name="Gearin G."/>
            <person name="Gearin C.R."/>
            <person name="Giannoukos G."/>
            <person name="Goode T."/>
            <person name="Graham J."/>
            <person name="Grandbois E."/>
            <person name="Grewal S."/>
            <person name="Gyaltsen K."/>
            <person name="Hafez N."/>
            <person name="Hagos B."/>
            <person name="Hall J."/>
            <person name="Henson C."/>
            <person name="Hollinger A."/>
            <person name="Honan T."/>
            <person name="Huard M.D."/>
            <person name="Hughes L."/>
            <person name="Hurhula B."/>
            <person name="Husby M.E."/>
            <person name="Kamat A."/>
            <person name="Kanga B."/>
            <person name="Kashin S."/>
            <person name="Khazanovich D."/>
            <person name="Kisner P."/>
            <person name="Lance K."/>
            <person name="Lara M."/>
            <person name="Lee W."/>
            <person name="Lennon N."/>
            <person name="Letendre F."/>
            <person name="LeVine R."/>
            <person name="Lipovsky A."/>
            <person name="Liu X."/>
            <person name="Liu J."/>
            <person name="Liu S."/>
            <person name="Lokyitsang T."/>
            <person name="Lokyitsang Y."/>
            <person name="Lubonja R."/>
            <person name="Lui A."/>
            <person name="MacDonald P."/>
            <person name="Magnisalis V."/>
            <person name="Maru K."/>
            <person name="Matthews C."/>
            <person name="McCusker W."/>
            <person name="McDonough S."/>
            <person name="Mehta T."/>
            <person name="Meldrim J."/>
            <person name="Meneus L."/>
            <person name="Mihai O."/>
            <person name="Mihalev A."/>
            <person name="Mihova T."/>
            <person name="Mittelman R."/>
            <person name="Mlenga V."/>
            <person name="Montmayeur A."/>
            <person name="Mulrain L."/>
            <person name="Navidi A."/>
            <person name="Naylor J."/>
            <person name="Negash T."/>
            <person name="Nguyen T."/>
            <person name="Nguyen N."/>
            <person name="Nicol R."/>
            <person name="Norbu C."/>
            <person name="Norbu N."/>
            <person name="Novod N."/>
            <person name="O'Neill B."/>
            <person name="Osman S."/>
            <person name="Markiewicz E."/>
            <person name="Oyono O.L."/>
            <person name="Patti C."/>
            <person name="Phunkhang P."/>
            <person name="Pierre F."/>
            <person name="Priest M."/>
            <person name="Raghuraman S."/>
            <person name="Rege F."/>
            <person name="Reyes R."/>
            <person name="Rise C."/>
            <person name="Rogov P."/>
            <person name="Ross K."/>
            <person name="Ryan E."/>
            <person name="Settipalli S."/>
            <person name="Shea T."/>
            <person name="Sherpa N."/>
            <person name="Shi L."/>
            <person name="Shih D."/>
            <person name="Sparrow T."/>
            <person name="Spaulding J."/>
            <person name="Stalker J."/>
            <person name="Stange-Thomann N."/>
            <person name="Stavropoulos S."/>
            <person name="Stone C."/>
            <person name="Strader C."/>
            <person name="Tesfaye S."/>
            <person name="Thomson T."/>
            <person name="Thoulutsang Y."/>
            <person name="Thoulutsang D."/>
            <person name="Topham K."/>
            <person name="Topping I."/>
            <person name="Tsamla T."/>
            <person name="Vassiliev H."/>
            <person name="Vo A."/>
            <person name="Wangchuk T."/>
            <person name="Wangdi T."/>
            <person name="Weiand M."/>
            <person name="Wilkinson J."/>
            <person name="Wilson A."/>
            <person name="Yadav S."/>
            <person name="Young G."/>
            <person name="Yu Q."/>
            <person name="Zembek L."/>
            <person name="Zhong D."/>
            <person name="Zimmer A."/>
            <person name="Zwirko Z."/>
            <person name="Jaffe D.B."/>
            <person name="Alvarez P."/>
            <person name="Brockman W."/>
            <person name="Butler J."/>
            <person name="Chin C."/>
            <person name="Gnerre S."/>
            <person name="Grabherr M."/>
            <person name="Kleber M."/>
            <person name="Mauceli E."/>
            <person name="MacCallum I."/>
        </authorList>
    </citation>
    <scope>NUCLEOTIDE SEQUENCE [LARGE SCALE GENOMIC DNA]</scope>
    <source>
        <strain evidence="3">MSH-3 / Tucson 14011-0111.49</strain>
    </source>
</reference>
<sequence length="138" mass="13477">MRRRTKCGWPGFGDRFGWNGDGGGSEGGDGRSSGWPGNGDHSGRNGDGGGRRGSDGTRGGRDVGTRAVGVARAGEVEGGRAPSPEEAGLLPGAPCKTQAAGPATAELSTGSHGPLKGDPAGGVAGGGDPRTDPDSLRG</sequence>
<dbReference type="AlphaFoldDB" id="B4H3K7"/>
<feature type="compositionally biased region" description="Gly residues" evidence="1">
    <location>
        <begin position="119"/>
        <end position="128"/>
    </location>
</feature>
<dbReference type="HOGENOM" id="CLU_1857361_0_0_1"/>
<protein>
    <submittedName>
        <fullName evidence="2">GL15195</fullName>
    </submittedName>
</protein>
<name>B4H3K7_DROPE</name>
<evidence type="ECO:0000256" key="1">
    <source>
        <dbReference type="SAM" id="MobiDB-lite"/>
    </source>
</evidence>
<evidence type="ECO:0000313" key="2">
    <source>
        <dbReference type="EMBL" id="EDW30958.1"/>
    </source>
</evidence>
<accession>B4H3K7</accession>
<proteinExistence type="predicted"/>
<gene>
    <name evidence="2" type="primary">Dper\GL15195</name>
    <name evidence="2" type="ORF">Dper_GL15195</name>
</gene>
<keyword evidence="3" id="KW-1185">Reference proteome</keyword>
<feature type="compositionally biased region" description="Gly residues" evidence="1">
    <location>
        <begin position="19"/>
        <end position="31"/>
    </location>
</feature>
<dbReference type="Proteomes" id="UP000008744">
    <property type="component" value="Unassembled WGS sequence"/>
</dbReference>
<feature type="compositionally biased region" description="Basic and acidic residues" evidence="1">
    <location>
        <begin position="129"/>
        <end position="138"/>
    </location>
</feature>
<organism evidence="3">
    <name type="scientific">Drosophila persimilis</name>
    <name type="common">Fruit fly</name>
    <dbReference type="NCBI Taxonomy" id="7234"/>
    <lineage>
        <taxon>Eukaryota</taxon>
        <taxon>Metazoa</taxon>
        <taxon>Ecdysozoa</taxon>
        <taxon>Arthropoda</taxon>
        <taxon>Hexapoda</taxon>
        <taxon>Insecta</taxon>
        <taxon>Pterygota</taxon>
        <taxon>Neoptera</taxon>
        <taxon>Endopterygota</taxon>
        <taxon>Diptera</taxon>
        <taxon>Brachycera</taxon>
        <taxon>Muscomorpha</taxon>
        <taxon>Ephydroidea</taxon>
        <taxon>Drosophilidae</taxon>
        <taxon>Drosophila</taxon>
        <taxon>Sophophora</taxon>
    </lineage>
</organism>